<evidence type="ECO:0000313" key="2">
    <source>
        <dbReference type="Proteomes" id="UP000248481"/>
    </source>
</evidence>
<organism evidence="2 4">
    <name type="scientific">Neomonachus schauinslandi</name>
    <name type="common">Hawaiian monk seal</name>
    <name type="synonym">Monachus schauinslandi</name>
    <dbReference type="NCBI Taxonomy" id="29088"/>
    <lineage>
        <taxon>Eukaryota</taxon>
        <taxon>Metazoa</taxon>
        <taxon>Chordata</taxon>
        <taxon>Craniata</taxon>
        <taxon>Vertebrata</taxon>
        <taxon>Euteleostomi</taxon>
        <taxon>Mammalia</taxon>
        <taxon>Eutheria</taxon>
        <taxon>Laurasiatheria</taxon>
        <taxon>Carnivora</taxon>
        <taxon>Caniformia</taxon>
        <taxon>Pinnipedia</taxon>
        <taxon>Phocidae</taxon>
        <taxon>Monachinae</taxon>
        <taxon>Monachini</taxon>
        <taxon>Neomonachus</taxon>
    </lineage>
</organism>
<gene>
    <name evidence="3 4" type="primary">NUBP2</name>
</gene>
<dbReference type="KEGG" id="nsu:110587945"/>
<protein>
    <submittedName>
        <fullName evidence="3 4">Cytosolic Fe-S cluster assembly factor NUBP2 isoform X1</fullName>
    </submittedName>
</protein>
<evidence type="ECO:0000313" key="4">
    <source>
        <dbReference type="RefSeq" id="XP_021553862.1"/>
    </source>
</evidence>
<name>A0A2Y9HQJ1_NEOSC</name>
<reference evidence="3 4" key="1">
    <citation type="submission" date="2025-04" db="UniProtKB">
        <authorList>
            <consortium name="RefSeq"/>
        </authorList>
    </citation>
    <scope>IDENTIFICATION</scope>
    <source>
        <tissue evidence="3 4">Blood</tissue>
    </source>
</reference>
<feature type="region of interest" description="Disordered" evidence="1">
    <location>
        <begin position="195"/>
        <end position="222"/>
    </location>
</feature>
<dbReference type="Proteomes" id="UP000248481">
    <property type="component" value="Chromosome 5"/>
</dbReference>
<dbReference type="AlphaFoldDB" id="A0A2Y9HQJ1"/>
<accession>A0A2Y9HQJ1</accession>
<dbReference type="RefSeq" id="XP_021553862.1">
    <property type="nucleotide sequence ID" value="XM_021698187.1"/>
</dbReference>
<dbReference type="CTD" id="10101"/>
<dbReference type="GeneID" id="110587945"/>
<sequence length="316" mass="34505">MDRSTQRQSWVLANTESSRDLMLDKWQVRNLKLASQEVQKSSASQYHSCPDPSHKHLVFIHKGKRPRSPKGQSWAVSLPGNEELSYSCSNTDCGATGQVCTPGCSPQGTDEWAPTPGGGGRVLTTSIYSTLTGTADRGVRSKHRTPGWTNGKAAEEGKVNAYCALDHRKDFFNETPEYKASSHLGNDCRHAWQETKAPCDQREQSPGEKWGGPPGEAAVQRRKPKWAACVRNGIQPPRGGSRPPHGGLHAGVADMGQNVLLSRNACSPWPACSARVSVSEPHVADPRPQPHVWLQSPWGWPSRTPSPKTTHAKDNS</sequence>
<feature type="compositionally biased region" description="Basic and acidic residues" evidence="1">
    <location>
        <begin position="195"/>
        <end position="206"/>
    </location>
</feature>
<keyword evidence="2" id="KW-1185">Reference proteome</keyword>
<proteinExistence type="predicted"/>
<feature type="region of interest" description="Disordered" evidence="1">
    <location>
        <begin position="274"/>
        <end position="316"/>
    </location>
</feature>
<evidence type="ECO:0000313" key="3">
    <source>
        <dbReference type="RefSeq" id="XP_021553861.1"/>
    </source>
</evidence>
<evidence type="ECO:0000256" key="1">
    <source>
        <dbReference type="SAM" id="MobiDB-lite"/>
    </source>
</evidence>
<dbReference type="RefSeq" id="XP_021553861.1">
    <property type="nucleotide sequence ID" value="XM_021698186.1"/>
</dbReference>